<keyword evidence="1" id="KW-1133">Transmembrane helix</keyword>
<reference evidence="2 3" key="1">
    <citation type="journal article" date="2013" name="Curr. Biol.">
        <title>The Genome of the Foraminiferan Reticulomyxa filosa.</title>
        <authorList>
            <person name="Glockner G."/>
            <person name="Hulsmann N."/>
            <person name="Schleicher M."/>
            <person name="Noegel A.A."/>
            <person name="Eichinger L."/>
            <person name="Gallinger C."/>
            <person name="Pawlowski J."/>
            <person name="Sierra R."/>
            <person name="Euteneuer U."/>
            <person name="Pillet L."/>
            <person name="Moustafa A."/>
            <person name="Platzer M."/>
            <person name="Groth M."/>
            <person name="Szafranski K."/>
            <person name="Schliwa M."/>
        </authorList>
    </citation>
    <scope>NUCLEOTIDE SEQUENCE [LARGE SCALE GENOMIC DNA]</scope>
</reference>
<accession>X6MF85</accession>
<protein>
    <submittedName>
        <fullName evidence="2">Uncharacterized protein</fullName>
    </submittedName>
</protein>
<keyword evidence="1" id="KW-0472">Membrane</keyword>
<evidence type="ECO:0000313" key="3">
    <source>
        <dbReference type="Proteomes" id="UP000023152"/>
    </source>
</evidence>
<organism evidence="2 3">
    <name type="scientific">Reticulomyxa filosa</name>
    <dbReference type="NCBI Taxonomy" id="46433"/>
    <lineage>
        <taxon>Eukaryota</taxon>
        <taxon>Sar</taxon>
        <taxon>Rhizaria</taxon>
        <taxon>Retaria</taxon>
        <taxon>Foraminifera</taxon>
        <taxon>Monothalamids</taxon>
        <taxon>Reticulomyxidae</taxon>
        <taxon>Reticulomyxa</taxon>
    </lineage>
</organism>
<evidence type="ECO:0000313" key="2">
    <source>
        <dbReference type="EMBL" id="ETO12549.1"/>
    </source>
</evidence>
<feature type="transmembrane region" description="Helical" evidence="1">
    <location>
        <begin position="67"/>
        <end position="88"/>
    </location>
</feature>
<dbReference type="Proteomes" id="UP000023152">
    <property type="component" value="Unassembled WGS sequence"/>
</dbReference>
<dbReference type="AlphaFoldDB" id="X6MF85"/>
<gene>
    <name evidence="2" type="ORF">RFI_24827</name>
</gene>
<keyword evidence="1" id="KW-0812">Transmembrane</keyword>
<sequence>MLPSNEVYVLCQHPESIIVLEPSFKIDHSTYSVSLLLRRLDIKCKRYSNWCKVSRQIKNIIINSNNFAGNFAILSNFAMLSFFFLLFFKKNEQIKKLYRSNDNPGNSCCDFAMSLVSGTWSNDVDFNTLSNRLRLLAQSVTDSQSSFLNCLAHAFGMIEALFAQRDGLCITHLTSKSSPSAKALCSIALIQSCAISANMDIIDSYCKRYYLKNIATTHPNILLSSKYCHYHLNIVTTAAIIVTTHPNIYIYITQICRDDNINVDTQLHPLIFSICYPNVGDICDIAKLALFFLLLLQ</sequence>
<keyword evidence="3" id="KW-1185">Reference proteome</keyword>
<proteinExistence type="predicted"/>
<dbReference type="EMBL" id="ASPP01021303">
    <property type="protein sequence ID" value="ETO12549.1"/>
    <property type="molecule type" value="Genomic_DNA"/>
</dbReference>
<name>X6MF85_RETFI</name>
<comment type="caution">
    <text evidence="2">The sequence shown here is derived from an EMBL/GenBank/DDBJ whole genome shotgun (WGS) entry which is preliminary data.</text>
</comment>
<evidence type="ECO:0000256" key="1">
    <source>
        <dbReference type="SAM" id="Phobius"/>
    </source>
</evidence>